<feature type="transmembrane region" description="Helical" evidence="12">
    <location>
        <begin position="187"/>
        <end position="207"/>
    </location>
</feature>
<evidence type="ECO:0000259" key="13">
    <source>
        <dbReference type="PROSITE" id="PS51098"/>
    </source>
</evidence>
<dbReference type="InterPro" id="IPR013013">
    <property type="entry name" value="PTS_EIIC_1"/>
</dbReference>
<feature type="transmembrane region" description="Helical" evidence="12">
    <location>
        <begin position="438"/>
        <end position="460"/>
    </location>
</feature>
<sequence>MSKINAQHLAQLIDKIGGKENIATVSHCLTRLRFVLNDPAKADSKAIETIPAVKGSFTQGGQFQVVIGNEVEQWYKALTEEIGVSGASKDAAKQAARHNMNPLERGISHLAEIFVPLLPAIITGGLILGFRNVIGDIKMFDGKTLTEISQFWAQVHAFLWLLGEAIFHFLPVGVCWSAVKKMGGSEILGIVLGITLVSPQLMNAYAIGQQVPEVWDFGLFVIEKVGYQAQVIPALLAGVALAYIETNLKRIIPAYLYLVIVPFISLLLAVILAHTLIGPFGRWIGEGVGFAAKAAMTGSFAPIGAALFGFLYAPLVITGIHHTTNAVDLQLMQSMGGTPIWPLIALSNIAQASAVVGIILISRKENEREISVPAAISAYLGVTEPAMYGINLKYKFPMLCAMVGSSCAALICGFAGVMANGIGVGGLPGILSIQPQYWAIYAVAMLVAIVVPLALTLLVYKRQQAAGKLELTAA</sequence>
<dbReference type="InterPro" id="IPR011296">
    <property type="entry name" value="PTS_IIBC_treh"/>
</dbReference>
<evidence type="ECO:0000256" key="2">
    <source>
        <dbReference type="ARBA" id="ARBA00022448"/>
    </source>
</evidence>
<dbReference type="Pfam" id="PF02378">
    <property type="entry name" value="PTS_EIIC"/>
    <property type="match status" value="1"/>
</dbReference>
<dbReference type="NCBIfam" id="TIGR00826">
    <property type="entry name" value="EIIB_glc"/>
    <property type="match status" value="1"/>
</dbReference>
<dbReference type="GO" id="GO:0015574">
    <property type="term" value="F:trehalose transmembrane transporter activity"/>
    <property type="evidence" value="ECO:0007669"/>
    <property type="project" value="InterPro"/>
</dbReference>
<reference evidence="15" key="1">
    <citation type="submission" date="2022-06" db="EMBL/GenBank/DDBJ databases">
        <title>Complete Genome of Aeromonas sp. Strain SOD01 Isolated from an Urban Freshwater Stream.</title>
        <authorList>
            <person name="Williams L.E."/>
            <person name="Brysgel T."/>
            <person name="Capestro E.M."/>
            <person name="Foltz G.V."/>
            <person name="Gardner A.E."/>
            <person name="Ingrassia J."/>
            <person name="Peterson E."/>
            <person name="Arruda J."/>
            <person name="Flaherty I."/>
            <person name="Hunt M."/>
            <person name="Pappas G."/>
            <person name="Ramsaran S."/>
            <person name="Rocha M."/>
        </authorList>
    </citation>
    <scope>NUCLEOTIDE SEQUENCE</scope>
    <source>
        <strain evidence="15">SOD01</strain>
    </source>
</reference>
<feature type="domain" description="PTS EIIC type-1" evidence="14">
    <location>
        <begin position="108"/>
        <end position="471"/>
    </location>
</feature>
<dbReference type="Proteomes" id="UP001056890">
    <property type="component" value="Chromosome"/>
</dbReference>
<evidence type="ECO:0000256" key="11">
    <source>
        <dbReference type="PROSITE-ProRule" id="PRU00421"/>
    </source>
</evidence>
<dbReference type="InterPro" id="IPR050558">
    <property type="entry name" value="PTS_Sugar-Specific_Components"/>
</dbReference>
<keyword evidence="10 12" id="KW-0472">Membrane</keyword>
<keyword evidence="2" id="KW-0813">Transport</keyword>
<feature type="transmembrane region" description="Helical" evidence="12">
    <location>
        <begin position="256"/>
        <end position="277"/>
    </location>
</feature>
<evidence type="ECO:0000256" key="6">
    <source>
        <dbReference type="ARBA" id="ARBA00022683"/>
    </source>
</evidence>
<feature type="domain" description="PTS EIIB type-1" evidence="13">
    <location>
        <begin position="6"/>
        <end position="88"/>
    </location>
</feature>
<keyword evidence="6" id="KW-0598">Phosphotransferase system</keyword>
<evidence type="ECO:0000313" key="16">
    <source>
        <dbReference type="Proteomes" id="UP001056890"/>
    </source>
</evidence>
<name>A0AAE9MEU3_9GAMM</name>
<evidence type="ECO:0000256" key="7">
    <source>
        <dbReference type="ARBA" id="ARBA00022692"/>
    </source>
</evidence>
<dbReference type="FunFam" id="3.30.1360.60:FF:000001">
    <property type="entry name" value="PTS system glucose-specific IIBC component PtsG"/>
    <property type="match status" value="1"/>
</dbReference>
<evidence type="ECO:0000256" key="5">
    <source>
        <dbReference type="ARBA" id="ARBA00022679"/>
    </source>
</evidence>
<dbReference type="InterPro" id="IPR018113">
    <property type="entry name" value="PTrfase_EIIB_Cys"/>
</dbReference>
<dbReference type="NCBIfam" id="TIGR01992">
    <property type="entry name" value="PTS-IIBC-Tre"/>
    <property type="match status" value="1"/>
</dbReference>
<dbReference type="GO" id="GO:0090589">
    <property type="term" value="F:protein-phosphocysteine-trehalose phosphotransferase system transporter activity"/>
    <property type="evidence" value="ECO:0007669"/>
    <property type="project" value="TreeGrafter"/>
</dbReference>
<dbReference type="PANTHER" id="PTHR30175">
    <property type="entry name" value="PHOSPHOTRANSFERASE SYSTEM TRANSPORT PROTEIN"/>
    <property type="match status" value="1"/>
</dbReference>
<keyword evidence="8" id="KW-0418">Kinase</keyword>
<dbReference type="EC" id="2.7.1.201" evidence="15"/>
<evidence type="ECO:0000313" key="15">
    <source>
        <dbReference type="EMBL" id="USV57195.1"/>
    </source>
</evidence>
<dbReference type="Pfam" id="PF00367">
    <property type="entry name" value="PTS_EIIB"/>
    <property type="match status" value="1"/>
</dbReference>
<dbReference type="PROSITE" id="PS01035">
    <property type="entry name" value="PTS_EIIB_TYPE_1_CYS"/>
    <property type="match status" value="1"/>
</dbReference>
<feature type="transmembrane region" description="Helical" evidence="12">
    <location>
        <begin position="151"/>
        <end position="175"/>
    </location>
</feature>
<feature type="transmembrane region" description="Helical" evidence="12">
    <location>
        <begin position="110"/>
        <end position="131"/>
    </location>
</feature>
<evidence type="ECO:0000259" key="14">
    <source>
        <dbReference type="PROSITE" id="PS51103"/>
    </source>
</evidence>
<dbReference type="RefSeq" id="WP_218291538.1">
    <property type="nucleotide sequence ID" value="NZ_CP099717.1"/>
</dbReference>
<feature type="transmembrane region" description="Helical" evidence="12">
    <location>
        <begin position="396"/>
        <end position="418"/>
    </location>
</feature>
<dbReference type="CDD" id="cd00212">
    <property type="entry name" value="PTS_IIB_glc"/>
    <property type="match status" value="1"/>
</dbReference>
<accession>A0AAE9MEU3</accession>
<evidence type="ECO:0000256" key="1">
    <source>
        <dbReference type="ARBA" id="ARBA00004651"/>
    </source>
</evidence>
<evidence type="ECO:0000256" key="3">
    <source>
        <dbReference type="ARBA" id="ARBA00022475"/>
    </source>
</evidence>
<dbReference type="PROSITE" id="PS51103">
    <property type="entry name" value="PTS_EIIC_TYPE_1"/>
    <property type="match status" value="1"/>
</dbReference>
<organism evidence="15 16">
    <name type="scientific">Aeromonas encheleia</name>
    <dbReference type="NCBI Taxonomy" id="73010"/>
    <lineage>
        <taxon>Bacteria</taxon>
        <taxon>Pseudomonadati</taxon>
        <taxon>Pseudomonadota</taxon>
        <taxon>Gammaproteobacteria</taxon>
        <taxon>Aeromonadales</taxon>
        <taxon>Aeromonadaceae</taxon>
        <taxon>Aeromonas</taxon>
    </lineage>
</organism>
<dbReference type="InterPro" id="IPR003352">
    <property type="entry name" value="PTS_EIIC"/>
</dbReference>
<keyword evidence="4" id="KW-0762">Sugar transport</keyword>
<evidence type="ECO:0000256" key="8">
    <source>
        <dbReference type="ARBA" id="ARBA00022777"/>
    </source>
</evidence>
<evidence type="ECO:0000256" key="12">
    <source>
        <dbReference type="SAM" id="Phobius"/>
    </source>
</evidence>
<dbReference type="GO" id="GO:0016301">
    <property type="term" value="F:kinase activity"/>
    <property type="evidence" value="ECO:0007669"/>
    <property type="project" value="UniProtKB-KW"/>
</dbReference>
<dbReference type="GO" id="GO:0009401">
    <property type="term" value="P:phosphoenolpyruvate-dependent sugar phosphotransferase system"/>
    <property type="evidence" value="ECO:0007669"/>
    <property type="project" value="UniProtKB-KW"/>
</dbReference>
<protein>
    <submittedName>
        <fullName evidence="15">PTS trehalose transporter subunit IIBC</fullName>
        <ecNumber evidence="15">2.7.1.201</ecNumber>
    </submittedName>
</protein>
<evidence type="ECO:0000256" key="9">
    <source>
        <dbReference type="ARBA" id="ARBA00022989"/>
    </source>
</evidence>
<dbReference type="PANTHER" id="PTHR30175:SF1">
    <property type="entry name" value="PTS SYSTEM ARBUTIN-, CELLOBIOSE-, AND SALICIN-SPECIFIC EIIBC COMPONENT-RELATED"/>
    <property type="match status" value="1"/>
</dbReference>
<dbReference type="EMBL" id="CP099717">
    <property type="protein sequence ID" value="USV57195.1"/>
    <property type="molecule type" value="Genomic_DNA"/>
</dbReference>
<dbReference type="AlphaFoldDB" id="A0AAE9MEU3"/>
<feature type="active site" description="Phosphocysteine intermediate; for EIIB activity" evidence="11">
    <location>
        <position position="28"/>
    </location>
</feature>
<keyword evidence="16" id="KW-1185">Reference proteome</keyword>
<dbReference type="InterPro" id="IPR001996">
    <property type="entry name" value="PTS_IIB_1"/>
</dbReference>
<gene>
    <name evidence="15" type="primary">treB</name>
    <name evidence="15" type="ORF">NHF51_17950</name>
</gene>
<dbReference type="PROSITE" id="PS51098">
    <property type="entry name" value="PTS_EIIB_TYPE_1"/>
    <property type="match status" value="1"/>
</dbReference>
<evidence type="ECO:0000256" key="10">
    <source>
        <dbReference type="ARBA" id="ARBA00023136"/>
    </source>
</evidence>
<dbReference type="GO" id="GO:0008982">
    <property type="term" value="F:protein-N(PI)-phosphohistidine-sugar phosphotransferase activity"/>
    <property type="evidence" value="ECO:0007669"/>
    <property type="project" value="InterPro"/>
</dbReference>
<comment type="subcellular location">
    <subcellularLocation>
        <location evidence="1">Cell membrane</location>
        <topology evidence="1">Multi-pass membrane protein</topology>
    </subcellularLocation>
</comment>
<dbReference type="GO" id="GO:0005886">
    <property type="term" value="C:plasma membrane"/>
    <property type="evidence" value="ECO:0007669"/>
    <property type="project" value="UniProtKB-SubCell"/>
</dbReference>
<evidence type="ECO:0000256" key="4">
    <source>
        <dbReference type="ARBA" id="ARBA00022597"/>
    </source>
</evidence>
<keyword evidence="3" id="KW-1003">Cell membrane</keyword>
<keyword evidence="7 12" id="KW-0812">Transmembrane</keyword>
<dbReference type="NCBIfam" id="NF008236">
    <property type="entry name" value="PRK11007.1"/>
    <property type="match status" value="1"/>
</dbReference>
<keyword evidence="9 12" id="KW-1133">Transmembrane helix</keyword>
<feature type="transmembrane region" description="Helical" evidence="12">
    <location>
        <begin position="227"/>
        <end position="244"/>
    </location>
</feature>
<proteinExistence type="predicted"/>
<keyword evidence="5 15" id="KW-0808">Transferase</keyword>
<feature type="transmembrane region" description="Helical" evidence="12">
    <location>
        <begin position="340"/>
        <end position="361"/>
    </location>
</feature>